<reference evidence="1 2" key="1">
    <citation type="submission" date="2019-06" db="EMBL/GenBank/DDBJ databases">
        <title>Cerasibacillus sp. nov., isolated from maize field.</title>
        <authorList>
            <person name="Lin S.-Y."/>
            <person name="Tsai C.-F."/>
            <person name="Young C.-C."/>
        </authorList>
    </citation>
    <scope>NUCLEOTIDE SEQUENCE [LARGE SCALE GENOMIC DNA]</scope>
    <source>
        <strain evidence="1 2">CC-CFT480</strain>
    </source>
</reference>
<dbReference type="Proteomes" id="UP000321574">
    <property type="component" value="Unassembled WGS sequence"/>
</dbReference>
<name>A0A5C8P0G5_9BACI</name>
<organism evidence="1 2">
    <name type="scientific">Cerasibacillus terrae</name>
    <dbReference type="NCBI Taxonomy" id="2498845"/>
    <lineage>
        <taxon>Bacteria</taxon>
        <taxon>Bacillati</taxon>
        <taxon>Bacillota</taxon>
        <taxon>Bacilli</taxon>
        <taxon>Bacillales</taxon>
        <taxon>Bacillaceae</taxon>
        <taxon>Cerasibacillus</taxon>
    </lineage>
</organism>
<dbReference type="RefSeq" id="WP_147666187.1">
    <property type="nucleotide sequence ID" value="NZ_VDUW01000002.1"/>
</dbReference>
<dbReference type="EMBL" id="VDUW01000002">
    <property type="protein sequence ID" value="TXL66787.1"/>
    <property type="molecule type" value="Genomic_DNA"/>
</dbReference>
<evidence type="ECO:0000313" key="1">
    <source>
        <dbReference type="EMBL" id="TXL66787.1"/>
    </source>
</evidence>
<evidence type="ECO:0000313" key="2">
    <source>
        <dbReference type="Proteomes" id="UP000321574"/>
    </source>
</evidence>
<keyword evidence="2" id="KW-1185">Reference proteome</keyword>
<dbReference type="AlphaFoldDB" id="A0A5C8P0G5"/>
<comment type="caution">
    <text evidence="1">The sequence shown here is derived from an EMBL/GenBank/DDBJ whole genome shotgun (WGS) entry which is preliminary data.</text>
</comment>
<proteinExistence type="predicted"/>
<accession>A0A5C8P0G5</accession>
<gene>
    <name evidence="1" type="ORF">FHP05_05265</name>
</gene>
<sequence>MDLRGVVIMKNINLQKHYFLNYSQFYFNNQKVKNLSNNYHEILQNRLKIFEEMIMGAFQNLFDFLSNYFNNHLNIKKELNKLKLLEDIIYEYSEYRHNGIDLINQMVDQLNEKEIDQPTFDLLNDIISYQEDITRKILCKELTLERIEVVFEHIKEVPYYLKSDLEIDNLPRKKPIKNSISSKSLDGQLEVVMSYNSNEKQYSVGA</sequence>
<protein>
    <submittedName>
        <fullName evidence="1">Uncharacterized protein</fullName>
    </submittedName>
</protein>